<reference evidence="1 2" key="1">
    <citation type="submission" date="2019-09" db="EMBL/GenBank/DDBJ databases">
        <authorList>
            <person name="Chandra G."/>
            <person name="Truman W A."/>
        </authorList>
    </citation>
    <scope>NUCLEOTIDE SEQUENCE [LARGE SCALE GENOMIC DNA]</scope>
    <source>
        <strain evidence="1">PS847</strain>
    </source>
</reference>
<evidence type="ECO:0000313" key="2">
    <source>
        <dbReference type="Proteomes" id="UP000326067"/>
    </source>
</evidence>
<evidence type="ECO:0000313" key="1">
    <source>
        <dbReference type="EMBL" id="VVO81047.1"/>
    </source>
</evidence>
<dbReference type="Proteomes" id="UP000326067">
    <property type="component" value="Unassembled WGS sequence"/>
</dbReference>
<organism evidence="1 2">
    <name type="scientific">Pseudomonas fluorescens</name>
    <dbReference type="NCBI Taxonomy" id="294"/>
    <lineage>
        <taxon>Bacteria</taxon>
        <taxon>Pseudomonadati</taxon>
        <taxon>Pseudomonadota</taxon>
        <taxon>Gammaproteobacteria</taxon>
        <taxon>Pseudomonadales</taxon>
        <taxon>Pseudomonadaceae</taxon>
        <taxon>Pseudomonas</taxon>
    </lineage>
</organism>
<proteinExistence type="predicted"/>
<dbReference type="EMBL" id="CABVIC010000001">
    <property type="protein sequence ID" value="VVO81047.1"/>
    <property type="molecule type" value="Genomic_DNA"/>
</dbReference>
<accession>A0A5E7J1X1</accession>
<name>A0A5E7J1X1_PSEFL</name>
<dbReference type="AlphaFoldDB" id="A0A5E7J1X1"/>
<gene>
    <name evidence="1" type="ORF">PS847_01831</name>
</gene>
<sequence>MGIGGAFFHAGIHDSKRLLNGPELRCTVGFFRPDNPYRVHFKDEAQCRKITKAHCKISLNPALPIGQGSNEHL</sequence>
<protein>
    <submittedName>
        <fullName evidence="1">Uncharacterized protein</fullName>
    </submittedName>
</protein>